<evidence type="ECO:0000313" key="2">
    <source>
        <dbReference type="Proteomes" id="UP001234297"/>
    </source>
</evidence>
<evidence type="ECO:0000313" key="1">
    <source>
        <dbReference type="EMBL" id="KAJ8625542.1"/>
    </source>
</evidence>
<proteinExistence type="predicted"/>
<keyword evidence="2" id="KW-1185">Reference proteome</keyword>
<sequence>MLLQDILEPSMVPCVELDSFSWYDEQLEMTSTFAQHGFCLFSERIAAIGMKLGHENKVDLAQEMLVCSTSTMAQGKLATQEMSRGPNSCHLEISAPDIDISFSSREVEPRLYGTVSSLVPPRSRLALKGPALHEYSSFLSQISRSESSRLQENNSRTKQRGRVRAARHYLSSGPLTLSPEEVVLLAQHGRYGEAWSRSNCI</sequence>
<gene>
    <name evidence="1" type="ORF">MRB53_034072</name>
</gene>
<accession>A0ACC2KWE8</accession>
<protein>
    <submittedName>
        <fullName evidence="1">Uncharacterized protein</fullName>
    </submittedName>
</protein>
<dbReference type="EMBL" id="CM056819">
    <property type="protein sequence ID" value="KAJ8625542.1"/>
    <property type="molecule type" value="Genomic_DNA"/>
</dbReference>
<reference evidence="1 2" key="1">
    <citation type="journal article" date="2022" name="Hortic Res">
        <title>A haplotype resolved chromosomal level avocado genome allows analysis of novel avocado genes.</title>
        <authorList>
            <person name="Nath O."/>
            <person name="Fletcher S.J."/>
            <person name="Hayward A."/>
            <person name="Shaw L.M."/>
            <person name="Masouleh A.K."/>
            <person name="Furtado A."/>
            <person name="Henry R.J."/>
            <person name="Mitter N."/>
        </authorList>
    </citation>
    <scope>NUCLEOTIDE SEQUENCE [LARGE SCALE GENOMIC DNA]</scope>
    <source>
        <strain evidence="2">cv. Hass</strain>
    </source>
</reference>
<comment type="caution">
    <text evidence="1">The sequence shown here is derived from an EMBL/GenBank/DDBJ whole genome shotgun (WGS) entry which is preliminary data.</text>
</comment>
<organism evidence="1 2">
    <name type="scientific">Persea americana</name>
    <name type="common">Avocado</name>
    <dbReference type="NCBI Taxonomy" id="3435"/>
    <lineage>
        <taxon>Eukaryota</taxon>
        <taxon>Viridiplantae</taxon>
        <taxon>Streptophyta</taxon>
        <taxon>Embryophyta</taxon>
        <taxon>Tracheophyta</taxon>
        <taxon>Spermatophyta</taxon>
        <taxon>Magnoliopsida</taxon>
        <taxon>Magnoliidae</taxon>
        <taxon>Laurales</taxon>
        <taxon>Lauraceae</taxon>
        <taxon>Persea</taxon>
    </lineage>
</organism>
<dbReference type="Proteomes" id="UP001234297">
    <property type="component" value="Chromosome 11"/>
</dbReference>
<name>A0ACC2KWE8_PERAE</name>